<dbReference type="GO" id="GO:0005634">
    <property type="term" value="C:nucleus"/>
    <property type="evidence" value="ECO:0007669"/>
    <property type="project" value="UniProtKB-SubCell"/>
</dbReference>
<reference evidence="7 8" key="1">
    <citation type="submission" date="2020-04" db="EMBL/GenBank/DDBJ databases">
        <title>Plant Genome Project.</title>
        <authorList>
            <person name="Zhang R.-G."/>
        </authorList>
    </citation>
    <scope>NUCLEOTIDE SEQUENCE [LARGE SCALE GENOMIC DNA]</scope>
    <source>
        <strain evidence="7">YNK0</strain>
        <tissue evidence="7">Leaf</tissue>
    </source>
</reference>
<proteinExistence type="inferred from homology"/>
<comment type="similarity">
    <text evidence="2">Belongs to the WD repeat DDB2/WDR76 family.</text>
</comment>
<evidence type="ECO:0000256" key="5">
    <source>
        <dbReference type="ARBA" id="ARBA00022786"/>
    </source>
</evidence>
<dbReference type="Gene3D" id="2.130.10.10">
    <property type="entry name" value="YVTN repeat-like/Quinoprotein amine dehydrogenase"/>
    <property type="match status" value="1"/>
</dbReference>
<protein>
    <submittedName>
        <fullName evidence="7">Uncharacterized protein</fullName>
    </submittedName>
</protein>
<dbReference type="Proteomes" id="UP000655225">
    <property type="component" value="Unassembled WGS sequence"/>
</dbReference>
<evidence type="ECO:0000256" key="3">
    <source>
        <dbReference type="ARBA" id="ARBA00022574"/>
    </source>
</evidence>
<comment type="subcellular location">
    <subcellularLocation>
        <location evidence="1">Nucleus</location>
    </subcellularLocation>
</comment>
<evidence type="ECO:0000313" key="7">
    <source>
        <dbReference type="EMBL" id="KAF8402664.1"/>
    </source>
</evidence>
<dbReference type="GO" id="GO:0009411">
    <property type="term" value="P:response to UV"/>
    <property type="evidence" value="ECO:0007669"/>
    <property type="project" value="TreeGrafter"/>
</dbReference>
<keyword evidence="8" id="KW-1185">Reference proteome</keyword>
<comment type="caution">
    <text evidence="7">The sequence shown here is derived from an EMBL/GenBank/DDBJ whole genome shotgun (WGS) entry which is preliminary data.</text>
</comment>
<keyword evidence="3" id="KW-0853">WD repeat</keyword>
<name>A0A835DJU9_TETSI</name>
<evidence type="ECO:0000313" key="8">
    <source>
        <dbReference type="Proteomes" id="UP000655225"/>
    </source>
</evidence>
<keyword evidence="6" id="KW-0539">Nucleus</keyword>
<accession>A0A835DJU9</accession>
<keyword evidence="5" id="KW-0833">Ubl conjugation pathway</keyword>
<dbReference type="GO" id="GO:0080008">
    <property type="term" value="C:Cul4-RING E3 ubiquitin ligase complex"/>
    <property type="evidence" value="ECO:0007669"/>
    <property type="project" value="InterPro"/>
</dbReference>
<dbReference type="PANTHER" id="PTHR15169:SF0">
    <property type="entry name" value="DNA DAMAGE-BINDING PROTEIN 2"/>
    <property type="match status" value="1"/>
</dbReference>
<sequence>MAGLKRRYVNERGMKRESRRLLSIDCPMKTLLSMPDYNGFPTTVTYRALGCSRLPAPRRNTCRPLDYAGQLRPGIYIFTGGVTQGLNMSDSTVWQKIFITAQDNCLKVLNSFFGNLDSPSQESVHSHDFNKHLTPFRAEWDPKRIAGSIRVPCSSKLKIVLECPCIPLIS</sequence>
<dbReference type="GO" id="GO:0006281">
    <property type="term" value="P:DNA repair"/>
    <property type="evidence" value="ECO:0007669"/>
    <property type="project" value="InterPro"/>
</dbReference>
<keyword evidence="4" id="KW-0677">Repeat</keyword>
<dbReference type="InterPro" id="IPR033312">
    <property type="entry name" value="DDB2"/>
</dbReference>
<dbReference type="AlphaFoldDB" id="A0A835DJU9"/>
<organism evidence="7 8">
    <name type="scientific">Tetracentron sinense</name>
    <name type="common">Spur-leaf</name>
    <dbReference type="NCBI Taxonomy" id="13715"/>
    <lineage>
        <taxon>Eukaryota</taxon>
        <taxon>Viridiplantae</taxon>
        <taxon>Streptophyta</taxon>
        <taxon>Embryophyta</taxon>
        <taxon>Tracheophyta</taxon>
        <taxon>Spermatophyta</taxon>
        <taxon>Magnoliopsida</taxon>
        <taxon>Trochodendrales</taxon>
        <taxon>Trochodendraceae</taxon>
        <taxon>Tetracentron</taxon>
    </lineage>
</organism>
<evidence type="ECO:0000256" key="2">
    <source>
        <dbReference type="ARBA" id="ARBA00005434"/>
    </source>
</evidence>
<gene>
    <name evidence="7" type="ORF">HHK36_010753</name>
</gene>
<dbReference type="EMBL" id="JABCRI010000007">
    <property type="protein sequence ID" value="KAF8402664.1"/>
    <property type="molecule type" value="Genomic_DNA"/>
</dbReference>
<evidence type="ECO:0000256" key="1">
    <source>
        <dbReference type="ARBA" id="ARBA00004123"/>
    </source>
</evidence>
<evidence type="ECO:0000256" key="6">
    <source>
        <dbReference type="ARBA" id="ARBA00023242"/>
    </source>
</evidence>
<evidence type="ECO:0000256" key="4">
    <source>
        <dbReference type="ARBA" id="ARBA00022737"/>
    </source>
</evidence>
<dbReference type="PANTHER" id="PTHR15169">
    <property type="entry name" value="DAMAGE-SPECIFIC DNA BINDING PROTEIN 2"/>
    <property type="match status" value="1"/>
</dbReference>
<dbReference type="GO" id="GO:0003684">
    <property type="term" value="F:damaged DNA binding"/>
    <property type="evidence" value="ECO:0007669"/>
    <property type="project" value="InterPro"/>
</dbReference>
<dbReference type="InterPro" id="IPR015943">
    <property type="entry name" value="WD40/YVTN_repeat-like_dom_sf"/>
</dbReference>